<dbReference type="SUPFAM" id="SSF52402">
    <property type="entry name" value="Adenine nucleotide alpha hydrolases-like"/>
    <property type="match status" value="1"/>
</dbReference>
<comment type="subcellular location">
    <subcellularLocation>
        <location evidence="3">Cytoplasm</location>
    </subcellularLocation>
</comment>
<dbReference type="Proteomes" id="UP000036681">
    <property type="component" value="Unplaced"/>
</dbReference>
<dbReference type="GO" id="GO:0000049">
    <property type="term" value="F:tRNA binding"/>
    <property type="evidence" value="ECO:0007669"/>
    <property type="project" value="InterPro"/>
</dbReference>
<reference evidence="5" key="1">
    <citation type="submission" date="2023-03" db="UniProtKB">
        <authorList>
            <consortium name="WormBaseParasite"/>
        </authorList>
    </citation>
    <scope>IDENTIFICATION</scope>
</reference>
<organism evidence="4 5">
    <name type="scientific">Ascaris lumbricoides</name>
    <name type="common">Giant roundworm</name>
    <dbReference type="NCBI Taxonomy" id="6252"/>
    <lineage>
        <taxon>Eukaryota</taxon>
        <taxon>Metazoa</taxon>
        <taxon>Ecdysozoa</taxon>
        <taxon>Nematoda</taxon>
        <taxon>Chromadorea</taxon>
        <taxon>Rhabditida</taxon>
        <taxon>Spirurina</taxon>
        <taxon>Ascaridomorpha</taxon>
        <taxon>Ascaridoidea</taxon>
        <taxon>Ascarididae</taxon>
        <taxon>Ascaris</taxon>
    </lineage>
</organism>
<sequence length="359" mass="40371">MSESIKRRKCVKCSEMGTLTGLDPTNAIYCKHCFINMVKHKFSSMIGKKRLYKDGEKRETLIVFEGDSPSALLISLVAQGLKADVHKRLTLIPTVLVLLTVTHEETINSIKHQIASFREMINARWIFAHISAIFCSIDEFGECDSIGNAESIAKWKRLMNGCLSESVRNEFIRLSRNLICLRIAEKLSINKVMLADSADQLAECAIHSLVFARGSSVSCLSGAVDKRYAGITIVRPLRDVSKKEIAIVNRFEGSDRFIIYVEEKDVQSIVQRPSIQTATSEFINNLQSEGFRSTVATILSTAAKLQSAATSKNQCQFCFAMYQPKLHNQRFCFACLSIFEEIDEKELIDEIFVCDNGRK</sequence>
<accession>A0A9J2PJA8</accession>
<evidence type="ECO:0000256" key="1">
    <source>
        <dbReference type="ARBA" id="ARBA00022490"/>
    </source>
</evidence>
<dbReference type="GO" id="GO:0016783">
    <property type="term" value="F:sulfurtransferase activity"/>
    <property type="evidence" value="ECO:0007669"/>
    <property type="project" value="TreeGrafter"/>
</dbReference>
<dbReference type="GO" id="GO:0032447">
    <property type="term" value="P:protein urmylation"/>
    <property type="evidence" value="ECO:0007669"/>
    <property type="project" value="UniProtKB-UniRule"/>
</dbReference>
<dbReference type="InterPro" id="IPR014729">
    <property type="entry name" value="Rossmann-like_a/b/a_fold"/>
</dbReference>
<dbReference type="GO" id="GO:0005829">
    <property type="term" value="C:cytosol"/>
    <property type="evidence" value="ECO:0007669"/>
    <property type="project" value="TreeGrafter"/>
</dbReference>
<dbReference type="InterPro" id="IPR019407">
    <property type="entry name" value="CTU2"/>
</dbReference>
<comment type="similarity">
    <text evidence="3">Belongs to the CTU2/NCS2 family.</text>
</comment>
<dbReference type="GO" id="GO:0016779">
    <property type="term" value="F:nucleotidyltransferase activity"/>
    <property type="evidence" value="ECO:0007669"/>
    <property type="project" value="UniProtKB-UniRule"/>
</dbReference>
<evidence type="ECO:0000313" key="4">
    <source>
        <dbReference type="Proteomes" id="UP000036681"/>
    </source>
</evidence>
<dbReference type="PANTHER" id="PTHR20882:SF14">
    <property type="entry name" value="CYTOPLASMIC TRNA 2-THIOLATION PROTEIN 2"/>
    <property type="match status" value="1"/>
</dbReference>
<dbReference type="GO" id="GO:0002143">
    <property type="term" value="P:tRNA wobble position uridine thiolation"/>
    <property type="evidence" value="ECO:0007669"/>
    <property type="project" value="TreeGrafter"/>
</dbReference>
<dbReference type="Gene3D" id="3.40.50.620">
    <property type="entry name" value="HUPs"/>
    <property type="match status" value="1"/>
</dbReference>
<comment type="pathway">
    <text evidence="3">tRNA modification; 5-methoxycarbonylmethyl-2-thiouridine-tRNA biosynthesis.</text>
</comment>
<comment type="function">
    <text evidence="3">Plays a central role in 2-thiolation of mcm(5)S(2)U at tRNA wobble positions of tRNA(Lys), tRNA(Glu) and tRNA(Gln). May act by forming a heterodimer with NCS6/CTU1 that ligates sulfur from thiocarboxylated URM1 onto the uridine of tRNAs at wobble position.</text>
</comment>
<evidence type="ECO:0000256" key="3">
    <source>
        <dbReference type="HAMAP-Rule" id="MF_03054"/>
    </source>
</evidence>
<dbReference type="Pfam" id="PF10288">
    <property type="entry name" value="CTU2"/>
    <property type="match status" value="1"/>
</dbReference>
<dbReference type="PANTHER" id="PTHR20882">
    <property type="entry name" value="CYTOPLASMIC TRNA 2-THIOLATION PROTEIN 2"/>
    <property type="match status" value="1"/>
</dbReference>
<keyword evidence="1 3" id="KW-0963">Cytoplasm</keyword>
<name>A0A9J2PJA8_ASCLU</name>
<keyword evidence="2 3" id="KW-0819">tRNA processing</keyword>
<keyword evidence="4" id="KW-1185">Reference proteome</keyword>
<dbReference type="HAMAP" id="MF_03054">
    <property type="entry name" value="CTU2"/>
    <property type="match status" value="1"/>
</dbReference>
<evidence type="ECO:0000256" key="2">
    <source>
        <dbReference type="ARBA" id="ARBA00022694"/>
    </source>
</evidence>
<dbReference type="WBParaSite" id="ALUE_0000941401-mRNA-1">
    <property type="protein sequence ID" value="ALUE_0000941401-mRNA-1"/>
    <property type="gene ID" value="ALUE_0000941401"/>
</dbReference>
<protein>
    <recommendedName>
        <fullName evidence="3">Cytoplasmic tRNA 2-thiolation protein 2</fullName>
    </recommendedName>
</protein>
<dbReference type="AlphaFoldDB" id="A0A9J2PJA8"/>
<evidence type="ECO:0000313" key="5">
    <source>
        <dbReference type="WBParaSite" id="ALUE_0000941401-mRNA-1"/>
    </source>
</evidence>
<proteinExistence type="inferred from homology"/>